<reference evidence="8" key="1">
    <citation type="submission" date="2021-02" db="EMBL/GenBank/DDBJ databases">
        <authorList>
            <person name="Nowell W R."/>
        </authorList>
    </citation>
    <scope>NUCLEOTIDE SEQUENCE</scope>
</reference>
<evidence type="ECO:0000256" key="2">
    <source>
        <dbReference type="ARBA" id="ARBA00022741"/>
    </source>
</evidence>
<dbReference type="EMBL" id="CAJOBA010046248">
    <property type="protein sequence ID" value="CAF4186998.1"/>
    <property type="molecule type" value="Genomic_DNA"/>
</dbReference>
<dbReference type="SUPFAM" id="SSF52540">
    <property type="entry name" value="P-loop containing nucleoside triphosphate hydrolases"/>
    <property type="match status" value="1"/>
</dbReference>
<dbReference type="Pfam" id="PF04548">
    <property type="entry name" value="AIG1"/>
    <property type="match status" value="1"/>
</dbReference>
<evidence type="ECO:0000256" key="1">
    <source>
        <dbReference type="ARBA" id="ARBA00008535"/>
    </source>
</evidence>
<evidence type="ECO:0000256" key="4">
    <source>
        <dbReference type="SAM" id="Coils"/>
    </source>
</evidence>
<dbReference type="Gene3D" id="3.40.50.300">
    <property type="entry name" value="P-loop containing nucleotide triphosphate hydrolases"/>
    <property type="match status" value="1"/>
</dbReference>
<evidence type="ECO:0000256" key="5">
    <source>
        <dbReference type="SAM" id="MobiDB-lite"/>
    </source>
</evidence>
<organism evidence="8 9">
    <name type="scientific">Didymodactylos carnosus</name>
    <dbReference type="NCBI Taxonomy" id="1234261"/>
    <lineage>
        <taxon>Eukaryota</taxon>
        <taxon>Metazoa</taxon>
        <taxon>Spiralia</taxon>
        <taxon>Gnathifera</taxon>
        <taxon>Rotifera</taxon>
        <taxon>Eurotatoria</taxon>
        <taxon>Bdelloidea</taxon>
        <taxon>Philodinida</taxon>
        <taxon>Philodinidae</taxon>
        <taxon>Didymodactylos</taxon>
    </lineage>
</organism>
<evidence type="ECO:0000313" key="9">
    <source>
        <dbReference type="Proteomes" id="UP000682733"/>
    </source>
</evidence>
<dbReference type="GO" id="GO:0005525">
    <property type="term" value="F:GTP binding"/>
    <property type="evidence" value="ECO:0007669"/>
    <property type="project" value="UniProtKB-KW"/>
</dbReference>
<feature type="coiled-coil region" evidence="4">
    <location>
        <begin position="179"/>
        <end position="264"/>
    </location>
</feature>
<keyword evidence="2" id="KW-0547">Nucleotide-binding</keyword>
<accession>A0A8S2RT82</accession>
<dbReference type="FunFam" id="3.40.50.300:FF:000366">
    <property type="entry name" value="GTPase, IMAP family member 2"/>
    <property type="match status" value="1"/>
</dbReference>
<evidence type="ECO:0000259" key="6">
    <source>
        <dbReference type="PROSITE" id="PS51720"/>
    </source>
</evidence>
<gene>
    <name evidence="7" type="ORF">OVA965_LOCUS31993</name>
    <name evidence="8" type="ORF">TMI583_LOCUS32843</name>
</gene>
<evidence type="ECO:0000256" key="3">
    <source>
        <dbReference type="ARBA" id="ARBA00023134"/>
    </source>
</evidence>
<sequence length="348" mass="38902">MTSSQNQLRLVLIGKTGNGKSATGNALLRKPVFHSEQAAKSITENCQRETYNLTTNGIQKELVVVDTPGFFDKNPGKTNQKVQQTISSQIFNMTSPGVHAFLIVLRIGRYTEEEKNTVELIKSLFGTEAAKYCIVVFTREDELENGKTLDQFIQEDNDLIAIVNNCGNRKIGINNKSNVQQLENKTKELVQMIDQMVANNGGRFYTNAEYERIEKKRLDEQAKREKQQREQEKARQEALIEKGREEERKNVAAIEKELGSLMNEIRGLGLGGLVSPEMRTQYVPVPFMCESSRPSSAAMNSAGSSLGGRATGQYMATTGSANGREIREGSRGGQWYENSNGNKTYVRR</sequence>
<feature type="region of interest" description="Disordered" evidence="5">
    <location>
        <begin position="298"/>
        <end position="348"/>
    </location>
</feature>
<dbReference type="AlphaFoldDB" id="A0A8S2RT82"/>
<dbReference type="Proteomes" id="UP000682733">
    <property type="component" value="Unassembled WGS sequence"/>
</dbReference>
<evidence type="ECO:0000313" key="7">
    <source>
        <dbReference type="EMBL" id="CAF1378241.1"/>
    </source>
</evidence>
<dbReference type="PANTHER" id="PTHR10903:SF170">
    <property type="entry name" value="GTPASE IMAP FAMILY MEMBER 7"/>
    <property type="match status" value="1"/>
</dbReference>
<protein>
    <recommendedName>
        <fullName evidence="6">AIG1-type G domain-containing protein</fullName>
    </recommendedName>
</protein>
<dbReference type="CDD" id="cd01852">
    <property type="entry name" value="AIG1"/>
    <property type="match status" value="1"/>
</dbReference>
<feature type="domain" description="AIG1-type G" evidence="6">
    <location>
        <begin position="5"/>
        <end position="214"/>
    </location>
</feature>
<dbReference type="InterPro" id="IPR006703">
    <property type="entry name" value="G_AIG1"/>
</dbReference>
<dbReference type="Proteomes" id="UP000677228">
    <property type="component" value="Unassembled WGS sequence"/>
</dbReference>
<keyword evidence="4" id="KW-0175">Coiled coil</keyword>
<evidence type="ECO:0000313" key="8">
    <source>
        <dbReference type="EMBL" id="CAF4186998.1"/>
    </source>
</evidence>
<feature type="compositionally biased region" description="Polar residues" evidence="5">
    <location>
        <begin position="336"/>
        <end position="348"/>
    </location>
</feature>
<dbReference type="InterPro" id="IPR045058">
    <property type="entry name" value="GIMA/IAN/Toc"/>
</dbReference>
<keyword evidence="3" id="KW-0342">GTP-binding</keyword>
<proteinExistence type="inferred from homology"/>
<dbReference type="PROSITE" id="PS51720">
    <property type="entry name" value="G_AIG1"/>
    <property type="match status" value="1"/>
</dbReference>
<dbReference type="PANTHER" id="PTHR10903">
    <property type="entry name" value="GTPASE, IMAP FAMILY MEMBER-RELATED"/>
    <property type="match status" value="1"/>
</dbReference>
<dbReference type="EMBL" id="CAJNOK010024559">
    <property type="protein sequence ID" value="CAF1378241.1"/>
    <property type="molecule type" value="Genomic_DNA"/>
</dbReference>
<comment type="caution">
    <text evidence="8">The sequence shown here is derived from an EMBL/GenBank/DDBJ whole genome shotgun (WGS) entry which is preliminary data.</text>
</comment>
<dbReference type="InterPro" id="IPR027417">
    <property type="entry name" value="P-loop_NTPase"/>
</dbReference>
<name>A0A8S2RT82_9BILA</name>
<comment type="similarity">
    <text evidence="1">Belongs to the TRAFAC class TrmE-Era-EngA-EngB-Septin-like GTPase superfamily. AIG1/Toc34/Toc159-like paraseptin GTPase family. IAN subfamily.</text>
</comment>